<evidence type="ECO:0000313" key="2">
    <source>
        <dbReference type="Proteomes" id="UP000196778"/>
    </source>
</evidence>
<proteinExistence type="predicted"/>
<accession>A0A1R4JZV2</accession>
<evidence type="ECO:0000313" key="1">
    <source>
        <dbReference type="EMBL" id="SJN37303.1"/>
    </source>
</evidence>
<sequence length="51" mass="5731">MTIHQEYRRTLRNHDYPSGFLNVVEASLEAGETHLSGMKISLEDAGLETNV</sequence>
<dbReference type="Proteomes" id="UP000196778">
    <property type="component" value="Unassembled WGS sequence"/>
</dbReference>
<dbReference type="AlphaFoldDB" id="A0A1R4JZV2"/>
<reference evidence="2" key="1">
    <citation type="submission" date="2017-02" db="EMBL/GenBank/DDBJ databases">
        <authorList>
            <person name="Dridi B."/>
        </authorList>
    </citation>
    <scope>NUCLEOTIDE SEQUENCE [LARGE SCALE GENOMIC DNA]</scope>
    <source>
        <strain evidence="2">EB411</strain>
    </source>
</reference>
<dbReference type="EMBL" id="FUKR01000057">
    <property type="protein sequence ID" value="SJN37303.1"/>
    <property type="molecule type" value="Genomic_DNA"/>
</dbReference>
<protein>
    <submittedName>
        <fullName evidence="1">Uncharacterized protein</fullName>
    </submittedName>
</protein>
<keyword evidence="2" id="KW-1185">Reference proteome</keyword>
<name>A0A1R4JZV2_9MICO</name>
<organism evidence="1 2">
    <name type="scientific">Mycetocola reblochoni REB411</name>
    <dbReference type="NCBI Taxonomy" id="1255698"/>
    <lineage>
        <taxon>Bacteria</taxon>
        <taxon>Bacillati</taxon>
        <taxon>Actinomycetota</taxon>
        <taxon>Actinomycetes</taxon>
        <taxon>Micrococcales</taxon>
        <taxon>Microbacteriaceae</taxon>
        <taxon>Mycetocola</taxon>
    </lineage>
</organism>
<gene>
    <name evidence="1" type="ORF">FM119_10350</name>
</gene>